<dbReference type="SUPFAM" id="SSF56112">
    <property type="entry name" value="Protein kinase-like (PK-like)"/>
    <property type="match status" value="1"/>
</dbReference>
<dbReference type="Gene3D" id="3.90.1200.10">
    <property type="match status" value="1"/>
</dbReference>
<dbReference type="EMBL" id="JAGIOH010000001">
    <property type="protein sequence ID" value="MBP2400790.1"/>
    <property type="molecule type" value="Genomic_DNA"/>
</dbReference>
<comment type="caution">
    <text evidence="1">The sequence shown here is derived from an EMBL/GenBank/DDBJ whole genome shotgun (WGS) entry which is preliminary data.</text>
</comment>
<dbReference type="InterPro" id="IPR011009">
    <property type="entry name" value="Kinase-like_dom_sf"/>
</dbReference>
<organism evidence="1 2">
    <name type="scientific">Streptomyces syringium</name>
    <dbReference type="NCBI Taxonomy" id="76729"/>
    <lineage>
        <taxon>Bacteria</taxon>
        <taxon>Bacillati</taxon>
        <taxon>Actinomycetota</taxon>
        <taxon>Actinomycetes</taxon>
        <taxon>Kitasatosporales</taxon>
        <taxon>Streptomycetaceae</taxon>
        <taxon>Streptomyces</taxon>
    </lineage>
</organism>
<dbReference type="RefSeq" id="WP_245381328.1">
    <property type="nucleotide sequence ID" value="NZ_JAGIOH010000001.1"/>
</dbReference>
<keyword evidence="2" id="KW-1185">Reference proteome</keyword>
<accession>A0ABS4XWS8</accession>
<evidence type="ECO:0008006" key="3">
    <source>
        <dbReference type="Google" id="ProtNLM"/>
    </source>
</evidence>
<evidence type="ECO:0000313" key="1">
    <source>
        <dbReference type="EMBL" id="MBP2400790.1"/>
    </source>
</evidence>
<proteinExistence type="predicted"/>
<sequence length="160" mass="18125">MRAIRASLAAATALPQPTLRLLHDRLNRLEADLAIIDFALPEGILQGDPQHRNALHNGTEAVLCDWDTVSIGQPEWDLVTIEIHCRRFRHGQAHYNDFAATYGFDVTQWPGFATLRDPRELRMITTNARKAHHTPGSLAEVQRRTDGLLHEDTALHWNIL</sequence>
<gene>
    <name evidence="1" type="ORF">JO379_000259</name>
</gene>
<dbReference type="GeneID" id="91573406"/>
<name>A0ABS4XWS8_9ACTN</name>
<protein>
    <recommendedName>
        <fullName evidence="3">Phosphotransferase enzyme family protein</fullName>
    </recommendedName>
</protein>
<reference evidence="1 2" key="1">
    <citation type="submission" date="2021-03" db="EMBL/GenBank/DDBJ databases">
        <title>Sequencing the genomes of 1000 actinobacteria strains.</title>
        <authorList>
            <person name="Klenk H.-P."/>
        </authorList>
    </citation>
    <scope>NUCLEOTIDE SEQUENCE [LARGE SCALE GENOMIC DNA]</scope>
    <source>
        <strain evidence="1 2">DSM 41480</strain>
    </source>
</reference>
<evidence type="ECO:0000313" key="2">
    <source>
        <dbReference type="Proteomes" id="UP001519291"/>
    </source>
</evidence>
<dbReference type="Proteomes" id="UP001519291">
    <property type="component" value="Unassembled WGS sequence"/>
</dbReference>